<dbReference type="CDD" id="cd11386">
    <property type="entry name" value="MCP_signal"/>
    <property type="match status" value="1"/>
</dbReference>
<comment type="subcellular location">
    <subcellularLocation>
        <location evidence="1">Cell inner membrane</location>
        <topology evidence="1">Multi-pass membrane protein</topology>
    </subcellularLocation>
</comment>
<dbReference type="GO" id="GO:0005886">
    <property type="term" value="C:plasma membrane"/>
    <property type="evidence" value="ECO:0007669"/>
    <property type="project" value="UniProtKB-SubCell"/>
</dbReference>
<keyword evidence="6 12" id="KW-0812">Transmembrane</keyword>
<gene>
    <name evidence="15" type="ORF">GGD90_003357</name>
</gene>
<evidence type="ECO:0000259" key="14">
    <source>
        <dbReference type="PROSITE" id="PS50885"/>
    </source>
</evidence>
<evidence type="ECO:0000256" key="2">
    <source>
        <dbReference type="ARBA" id="ARBA00022475"/>
    </source>
</evidence>
<dbReference type="Pfam" id="PF02203">
    <property type="entry name" value="TarH"/>
    <property type="match status" value="1"/>
</dbReference>
<dbReference type="InterPro" id="IPR003122">
    <property type="entry name" value="Tar_rcpt_lig-bd"/>
</dbReference>
<dbReference type="EMBL" id="JACIGE010000016">
    <property type="protein sequence ID" value="MBB4248955.1"/>
    <property type="molecule type" value="Genomic_DNA"/>
</dbReference>
<dbReference type="Gene3D" id="6.10.340.10">
    <property type="match status" value="1"/>
</dbReference>
<protein>
    <submittedName>
        <fullName evidence="15">Methyl-accepting chemotaxis protein</fullName>
    </submittedName>
</protein>
<feature type="transmembrane region" description="Helical" evidence="12">
    <location>
        <begin position="12"/>
        <end position="34"/>
    </location>
</feature>
<dbReference type="SUPFAM" id="SSF58104">
    <property type="entry name" value="Methyl-accepting chemotaxis protein (MCP) signaling domain"/>
    <property type="match status" value="1"/>
</dbReference>
<feature type="domain" description="Methyl-accepting transducer" evidence="13">
    <location>
        <begin position="269"/>
        <end position="505"/>
    </location>
</feature>
<dbReference type="GO" id="GO:0004888">
    <property type="term" value="F:transmembrane signaling receptor activity"/>
    <property type="evidence" value="ECO:0007669"/>
    <property type="project" value="InterPro"/>
</dbReference>
<evidence type="ECO:0000256" key="7">
    <source>
        <dbReference type="ARBA" id="ARBA00022989"/>
    </source>
</evidence>
<dbReference type="InterPro" id="IPR003660">
    <property type="entry name" value="HAMP_dom"/>
</dbReference>
<keyword evidence="2" id="KW-1003">Cell membrane</keyword>
<keyword evidence="5" id="KW-0997">Cell inner membrane</keyword>
<feature type="transmembrane region" description="Helical" evidence="12">
    <location>
        <begin position="190"/>
        <end position="211"/>
    </location>
</feature>
<dbReference type="PROSITE" id="PS50111">
    <property type="entry name" value="CHEMOTAXIS_TRANSDUC_2"/>
    <property type="match status" value="1"/>
</dbReference>
<dbReference type="SMART" id="SM00283">
    <property type="entry name" value="MA"/>
    <property type="match status" value="1"/>
</dbReference>
<dbReference type="OrthoDB" id="9806477at2"/>
<organism evidence="15 16">
    <name type="scientific">Rhodocyclus tenuis</name>
    <name type="common">Rhodospirillum tenue</name>
    <dbReference type="NCBI Taxonomy" id="1066"/>
    <lineage>
        <taxon>Bacteria</taxon>
        <taxon>Pseudomonadati</taxon>
        <taxon>Pseudomonadota</taxon>
        <taxon>Betaproteobacteria</taxon>
        <taxon>Rhodocyclales</taxon>
        <taxon>Rhodocyclaceae</taxon>
        <taxon>Rhodocyclus</taxon>
    </lineage>
</organism>
<evidence type="ECO:0000256" key="11">
    <source>
        <dbReference type="PROSITE-ProRule" id="PRU00284"/>
    </source>
</evidence>
<accession>A0A840GAQ9</accession>
<dbReference type="Gene3D" id="1.10.287.950">
    <property type="entry name" value="Methyl-accepting chemotaxis protein"/>
    <property type="match status" value="1"/>
</dbReference>
<feature type="domain" description="HAMP" evidence="14">
    <location>
        <begin position="212"/>
        <end position="264"/>
    </location>
</feature>
<keyword evidence="8 12" id="KW-0472">Membrane</keyword>
<keyword evidence="7 12" id="KW-1133">Transmembrane helix</keyword>
<keyword evidence="4" id="KW-0145">Chemotaxis</keyword>
<evidence type="ECO:0000256" key="3">
    <source>
        <dbReference type="ARBA" id="ARBA00022481"/>
    </source>
</evidence>
<dbReference type="PRINTS" id="PR00260">
    <property type="entry name" value="CHEMTRNSDUCR"/>
</dbReference>
<evidence type="ECO:0000256" key="6">
    <source>
        <dbReference type="ARBA" id="ARBA00022692"/>
    </source>
</evidence>
<evidence type="ECO:0000256" key="8">
    <source>
        <dbReference type="ARBA" id="ARBA00023136"/>
    </source>
</evidence>
<dbReference type="GO" id="GO:0007165">
    <property type="term" value="P:signal transduction"/>
    <property type="evidence" value="ECO:0007669"/>
    <property type="project" value="UniProtKB-KW"/>
</dbReference>
<dbReference type="Proteomes" id="UP000587070">
    <property type="component" value="Unassembled WGS sequence"/>
</dbReference>
<comment type="similarity">
    <text evidence="10">Belongs to the methyl-accepting chemotaxis (MCP) protein family.</text>
</comment>
<evidence type="ECO:0000256" key="1">
    <source>
        <dbReference type="ARBA" id="ARBA00004429"/>
    </source>
</evidence>
<evidence type="ECO:0000259" key="13">
    <source>
        <dbReference type="PROSITE" id="PS50111"/>
    </source>
</evidence>
<keyword evidence="16" id="KW-1185">Reference proteome</keyword>
<dbReference type="RefSeq" id="WP_153117979.1">
    <property type="nucleotide sequence ID" value="NZ_JACIGE010000016.1"/>
</dbReference>
<name>A0A840GAQ9_RHOTE</name>
<dbReference type="GO" id="GO:0006935">
    <property type="term" value="P:chemotaxis"/>
    <property type="evidence" value="ECO:0007669"/>
    <property type="project" value="UniProtKB-KW"/>
</dbReference>
<keyword evidence="3" id="KW-0488">Methylation</keyword>
<dbReference type="PROSITE" id="PS50885">
    <property type="entry name" value="HAMP"/>
    <property type="match status" value="1"/>
</dbReference>
<evidence type="ECO:0000313" key="15">
    <source>
        <dbReference type="EMBL" id="MBB4248955.1"/>
    </source>
</evidence>
<evidence type="ECO:0000256" key="10">
    <source>
        <dbReference type="ARBA" id="ARBA00029447"/>
    </source>
</evidence>
<proteinExistence type="inferred from homology"/>
<evidence type="ECO:0000256" key="9">
    <source>
        <dbReference type="ARBA" id="ARBA00023224"/>
    </source>
</evidence>
<dbReference type="Pfam" id="PF00672">
    <property type="entry name" value="HAMP"/>
    <property type="match status" value="1"/>
</dbReference>
<sequence>MIDRLSVKARLAVLVSILSLLMLAVGGLGLFAAASIKDRLQTVYEDRTVTAFQLAIVMDNLHRSRGRIWAAMLVDDPEKAAREVEGIAGFLKLSDGQWSAYQATYLTPEEKVLATSFDAHYQEFKRTLATLGPVAAGGDRARTAEADAASGFRKTFTAAREELNKLVELQARVAREEYDAAIGDYQQLRLAAGALIACGLLLGIGIAWVIIRSITQPLDAAVASAQRIAQGDLTQPVPPGAGAELGRLLDAMGEMQSALKGVVAAITQDATRVAETAQQLATSSTEVAMASGMQSEATAAIAASVEEMTVSISHINGRTADTRELSQRVGELSENGAQVTARATGSVEGIASSVDLASAQIDDLSHKIDRVSGIVKVISEIADQTNLLALNAAIEAARAGEQGRGFAVVADEVRKLAERTATSTQEISAVIGEILASASDSVSSMKQSVGQVAVGVRLSGDAGEAIRQIQTLDRELGSAVNEIAEALHEQSQASTEIARQVERIAQATEENSATIKATAEASENLNALGQSLVRSVSAFRV</sequence>
<dbReference type="CDD" id="cd06225">
    <property type="entry name" value="HAMP"/>
    <property type="match status" value="1"/>
</dbReference>
<dbReference type="InterPro" id="IPR004090">
    <property type="entry name" value="Chemotax_Me-accpt_rcpt"/>
</dbReference>
<dbReference type="Pfam" id="PF00015">
    <property type="entry name" value="MCPsignal"/>
    <property type="match status" value="1"/>
</dbReference>
<keyword evidence="9 11" id="KW-0807">Transducer</keyword>
<comment type="caution">
    <text evidence="15">The sequence shown here is derived from an EMBL/GenBank/DDBJ whole genome shotgun (WGS) entry which is preliminary data.</text>
</comment>
<evidence type="ECO:0000313" key="16">
    <source>
        <dbReference type="Proteomes" id="UP000587070"/>
    </source>
</evidence>
<dbReference type="SMART" id="SM00304">
    <property type="entry name" value="HAMP"/>
    <property type="match status" value="1"/>
</dbReference>
<dbReference type="InterPro" id="IPR004089">
    <property type="entry name" value="MCPsignal_dom"/>
</dbReference>
<evidence type="ECO:0000256" key="12">
    <source>
        <dbReference type="SAM" id="Phobius"/>
    </source>
</evidence>
<dbReference type="FunFam" id="1.10.287.950:FF:000001">
    <property type="entry name" value="Methyl-accepting chemotaxis sensory transducer"/>
    <property type="match status" value="1"/>
</dbReference>
<evidence type="ECO:0000256" key="5">
    <source>
        <dbReference type="ARBA" id="ARBA00022519"/>
    </source>
</evidence>
<reference evidence="15 16" key="1">
    <citation type="submission" date="2020-08" db="EMBL/GenBank/DDBJ databases">
        <title>Genome sequencing of Purple Non-Sulfur Bacteria from various extreme environments.</title>
        <authorList>
            <person name="Mayer M."/>
        </authorList>
    </citation>
    <scope>NUCLEOTIDE SEQUENCE [LARGE SCALE GENOMIC DNA]</scope>
    <source>
        <strain evidence="15 16">2761</strain>
    </source>
</reference>
<dbReference type="PANTHER" id="PTHR32089:SF119">
    <property type="entry name" value="METHYL-ACCEPTING CHEMOTAXIS PROTEIN CTPL"/>
    <property type="match status" value="1"/>
</dbReference>
<dbReference type="PANTHER" id="PTHR32089">
    <property type="entry name" value="METHYL-ACCEPTING CHEMOTAXIS PROTEIN MCPB"/>
    <property type="match status" value="1"/>
</dbReference>
<dbReference type="AlphaFoldDB" id="A0A840GAQ9"/>
<evidence type="ECO:0000256" key="4">
    <source>
        <dbReference type="ARBA" id="ARBA00022500"/>
    </source>
</evidence>